<dbReference type="Proteomes" id="UP000697127">
    <property type="component" value="Unassembled WGS sequence"/>
</dbReference>
<dbReference type="EMBL" id="PUHW01000012">
    <property type="protein sequence ID" value="KAG0690977.1"/>
    <property type="molecule type" value="Genomic_DNA"/>
</dbReference>
<feature type="transmembrane region" description="Helical" evidence="7">
    <location>
        <begin position="195"/>
        <end position="215"/>
    </location>
</feature>
<feature type="transmembrane region" description="Helical" evidence="7">
    <location>
        <begin position="344"/>
        <end position="361"/>
    </location>
</feature>
<evidence type="ECO:0000256" key="4">
    <source>
        <dbReference type="ARBA" id="ARBA00022989"/>
    </source>
</evidence>
<feature type="transmembrane region" description="Helical" evidence="7">
    <location>
        <begin position="140"/>
        <end position="159"/>
    </location>
</feature>
<evidence type="ECO:0000313" key="9">
    <source>
        <dbReference type="Proteomes" id="UP000697127"/>
    </source>
</evidence>
<dbReference type="FunFam" id="1.20.1250.20:FF:000065">
    <property type="entry name" value="Putative MFS pantothenate transporter"/>
    <property type="match status" value="1"/>
</dbReference>
<feature type="transmembrane region" description="Helical" evidence="7">
    <location>
        <begin position="368"/>
        <end position="387"/>
    </location>
</feature>
<comment type="caution">
    <text evidence="8">The sequence shown here is derived from an EMBL/GenBank/DDBJ whole genome shotgun (WGS) entry which is preliminary data.</text>
</comment>
<sequence>MEKFKSFIWQYFRIDHPSSFKEEYNDPTIDRERKPRKESKYDKYNILNAFNWYPSHYSSYERWFLFKVDVCVLFFLSASFYTKYLDNANVGSAYVSGLKTELNLKGNELNYFNTCYTVGYALFQIPITLLITKPHFSRHLMLFCELAWGMMTLANAYVTNANQMYAIRFFVGVFEACSFPATYVILSSYLTEEEFFLRSGFYGAFAVAGNASAGALQTHARSALNGVNGLSGWRWQFIIDAIITFGIFLYGFLLFPGIPSACKKFGIFSEDEMIFARERLKNKVAFPKSFSKKTFIETLGTWQIYVASALWVLHHQSWYSNGAKLYMKSRPDLYTTGEVTTWDSYMYCAGIPAAIIISPLCKYYGKMIPVTLVMLTAYYACIIFVIWDVPNNVLISAFFVQRIFRDGLAQVFYSWIAVLCSDNIEKKALVLSWVQALSYAINAFAIPLQYNTKYGPNFKKGYIINFCFIGGCHIAFLVCWFLDRYDYKYFPSISGHRREIQNVSESSSINSLDDEEQNNFNDYKVQEVNEITIKDETDDSIKSI</sequence>
<feature type="transmembrane region" description="Helical" evidence="7">
    <location>
        <begin position="462"/>
        <end position="482"/>
    </location>
</feature>
<protein>
    <recommendedName>
        <fullName evidence="10">Major facilitator superfamily (MFS) profile domain-containing protein</fullName>
    </recommendedName>
</protein>
<evidence type="ECO:0000256" key="6">
    <source>
        <dbReference type="ARBA" id="ARBA00037968"/>
    </source>
</evidence>
<organism evidence="8 9">
    <name type="scientific">Pichia californica</name>
    <dbReference type="NCBI Taxonomy" id="460514"/>
    <lineage>
        <taxon>Eukaryota</taxon>
        <taxon>Fungi</taxon>
        <taxon>Dikarya</taxon>
        <taxon>Ascomycota</taxon>
        <taxon>Saccharomycotina</taxon>
        <taxon>Pichiomycetes</taxon>
        <taxon>Pichiales</taxon>
        <taxon>Pichiaceae</taxon>
        <taxon>Pichia</taxon>
    </lineage>
</organism>
<comment type="subcellular location">
    <subcellularLocation>
        <location evidence="1">Membrane</location>
        <topology evidence="1">Multi-pass membrane protein</topology>
    </subcellularLocation>
</comment>
<dbReference type="Pfam" id="PF07690">
    <property type="entry name" value="MFS_1"/>
    <property type="match status" value="1"/>
</dbReference>
<feature type="transmembrane region" description="Helical" evidence="7">
    <location>
        <begin position="111"/>
        <end position="131"/>
    </location>
</feature>
<dbReference type="PANTHER" id="PTHR43791:SF15">
    <property type="entry name" value="TRANSPORTER SEO1-RELATED"/>
    <property type="match status" value="1"/>
</dbReference>
<proteinExistence type="inferred from homology"/>
<dbReference type="GO" id="GO:0022857">
    <property type="term" value="F:transmembrane transporter activity"/>
    <property type="evidence" value="ECO:0007669"/>
    <property type="project" value="InterPro"/>
</dbReference>
<evidence type="ECO:0000256" key="2">
    <source>
        <dbReference type="ARBA" id="ARBA00022448"/>
    </source>
</evidence>
<feature type="transmembrane region" description="Helical" evidence="7">
    <location>
        <begin position="165"/>
        <end position="186"/>
    </location>
</feature>
<dbReference type="PANTHER" id="PTHR43791">
    <property type="entry name" value="PERMEASE-RELATED"/>
    <property type="match status" value="1"/>
</dbReference>
<keyword evidence="2" id="KW-0813">Transport</keyword>
<evidence type="ECO:0000256" key="3">
    <source>
        <dbReference type="ARBA" id="ARBA00022692"/>
    </source>
</evidence>
<dbReference type="InterPro" id="IPR036259">
    <property type="entry name" value="MFS_trans_sf"/>
</dbReference>
<dbReference type="InterPro" id="IPR011701">
    <property type="entry name" value="MFS"/>
</dbReference>
<comment type="similarity">
    <text evidence="6">Belongs to the major facilitator superfamily. Allantoate permease family.</text>
</comment>
<dbReference type="GO" id="GO:0016020">
    <property type="term" value="C:membrane"/>
    <property type="evidence" value="ECO:0007669"/>
    <property type="project" value="UniProtKB-SubCell"/>
</dbReference>
<feature type="transmembrane region" description="Helical" evidence="7">
    <location>
        <begin position="428"/>
        <end position="450"/>
    </location>
</feature>
<feature type="transmembrane region" description="Helical" evidence="7">
    <location>
        <begin position="235"/>
        <end position="255"/>
    </location>
</feature>
<dbReference type="AlphaFoldDB" id="A0A9P7BFU6"/>
<name>A0A9P7BFU6_9ASCO</name>
<feature type="transmembrane region" description="Helical" evidence="7">
    <location>
        <begin position="393"/>
        <end position="416"/>
    </location>
</feature>
<keyword evidence="3 7" id="KW-0812">Transmembrane</keyword>
<evidence type="ECO:0000256" key="5">
    <source>
        <dbReference type="ARBA" id="ARBA00023136"/>
    </source>
</evidence>
<evidence type="ECO:0000313" key="8">
    <source>
        <dbReference type="EMBL" id="KAG0690977.1"/>
    </source>
</evidence>
<accession>A0A9P7BFU6</accession>
<evidence type="ECO:0008006" key="10">
    <source>
        <dbReference type="Google" id="ProtNLM"/>
    </source>
</evidence>
<dbReference type="OrthoDB" id="3639251at2759"/>
<keyword evidence="9" id="KW-1185">Reference proteome</keyword>
<evidence type="ECO:0000256" key="7">
    <source>
        <dbReference type="SAM" id="Phobius"/>
    </source>
</evidence>
<evidence type="ECO:0000256" key="1">
    <source>
        <dbReference type="ARBA" id="ARBA00004141"/>
    </source>
</evidence>
<keyword evidence="5 7" id="KW-0472">Membrane</keyword>
<keyword evidence="4 7" id="KW-1133">Transmembrane helix</keyword>
<gene>
    <name evidence="8" type="ORF">C6P40_000475</name>
</gene>
<dbReference type="Gene3D" id="1.20.1250.20">
    <property type="entry name" value="MFS general substrate transporter like domains"/>
    <property type="match status" value="1"/>
</dbReference>
<dbReference type="SUPFAM" id="SSF103473">
    <property type="entry name" value="MFS general substrate transporter"/>
    <property type="match status" value="1"/>
</dbReference>
<reference evidence="8" key="1">
    <citation type="submission" date="2020-11" db="EMBL/GenBank/DDBJ databases">
        <title>Kefir isolates.</title>
        <authorList>
            <person name="Marcisauskas S."/>
            <person name="Kim Y."/>
            <person name="Blasche S."/>
        </authorList>
    </citation>
    <scope>NUCLEOTIDE SEQUENCE</scope>
    <source>
        <strain evidence="8">Olga-1</strain>
    </source>
</reference>